<dbReference type="PANTHER" id="PTHR23024:SF619">
    <property type="entry name" value="CXE CARBOXYLESTERASE"/>
    <property type="match status" value="1"/>
</dbReference>
<dbReference type="InterPro" id="IPR029058">
    <property type="entry name" value="AB_hydrolase_fold"/>
</dbReference>
<evidence type="ECO:0000259" key="3">
    <source>
        <dbReference type="Pfam" id="PF07859"/>
    </source>
</evidence>
<dbReference type="AlphaFoldDB" id="A0A445JZI7"/>
<dbReference type="PROSITE" id="PS01174">
    <property type="entry name" value="LIPASE_GDXG_SER"/>
    <property type="match status" value="1"/>
</dbReference>
<dbReference type="GO" id="GO:0016787">
    <property type="term" value="F:hydrolase activity"/>
    <property type="evidence" value="ECO:0007669"/>
    <property type="project" value="InterPro"/>
</dbReference>
<proteinExistence type="inferred from homology"/>
<dbReference type="Gene3D" id="3.40.50.1820">
    <property type="entry name" value="alpha/beta hydrolase"/>
    <property type="match status" value="1"/>
</dbReference>
<dbReference type="InterPro" id="IPR033140">
    <property type="entry name" value="Lipase_GDXG_put_SER_AS"/>
</dbReference>
<evidence type="ECO:0000256" key="1">
    <source>
        <dbReference type="ARBA" id="ARBA00010515"/>
    </source>
</evidence>
<feature type="active site" evidence="2">
    <location>
        <position position="167"/>
    </location>
</feature>
<organism evidence="4 5">
    <name type="scientific">Glycine soja</name>
    <name type="common">Wild soybean</name>
    <dbReference type="NCBI Taxonomy" id="3848"/>
    <lineage>
        <taxon>Eukaryota</taxon>
        <taxon>Viridiplantae</taxon>
        <taxon>Streptophyta</taxon>
        <taxon>Embryophyta</taxon>
        <taxon>Tracheophyta</taxon>
        <taxon>Spermatophyta</taxon>
        <taxon>Magnoliopsida</taxon>
        <taxon>eudicotyledons</taxon>
        <taxon>Gunneridae</taxon>
        <taxon>Pentapetalae</taxon>
        <taxon>rosids</taxon>
        <taxon>fabids</taxon>
        <taxon>Fabales</taxon>
        <taxon>Fabaceae</taxon>
        <taxon>Papilionoideae</taxon>
        <taxon>50 kb inversion clade</taxon>
        <taxon>NPAAA clade</taxon>
        <taxon>indigoferoid/millettioid clade</taxon>
        <taxon>Phaseoleae</taxon>
        <taxon>Glycine</taxon>
        <taxon>Glycine subgen. Soja</taxon>
    </lineage>
</organism>
<dbReference type="EMBL" id="QZWG01000007">
    <property type="protein sequence ID" value="RZC03943.1"/>
    <property type="molecule type" value="Genomic_DNA"/>
</dbReference>
<dbReference type="PANTHER" id="PTHR23024">
    <property type="entry name" value="ARYLACETAMIDE DEACETYLASE"/>
    <property type="match status" value="1"/>
</dbReference>
<reference evidence="4 5" key="1">
    <citation type="submission" date="2018-09" db="EMBL/GenBank/DDBJ databases">
        <title>A high-quality reference genome of wild soybean provides a powerful tool to mine soybean genomes.</title>
        <authorList>
            <person name="Xie M."/>
            <person name="Chung C.Y.L."/>
            <person name="Li M.-W."/>
            <person name="Wong F.-L."/>
            <person name="Chan T.-F."/>
            <person name="Lam H.-M."/>
        </authorList>
    </citation>
    <scope>NUCLEOTIDE SEQUENCE [LARGE SCALE GENOMIC DNA]</scope>
    <source>
        <strain evidence="5">cv. W05</strain>
        <tissue evidence="4">Hypocotyl of etiolated seedlings</tissue>
    </source>
</reference>
<dbReference type="SUPFAM" id="SSF53474">
    <property type="entry name" value="alpha/beta-Hydrolases"/>
    <property type="match status" value="1"/>
</dbReference>
<dbReference type="InterPro" id="IPR013094">
    <property type="entry name" value="AB_hydrolase_3"/>
</dbReference>
<sequence>MDSTTSTESEVAYDIPPILKVYKNGRIERLAGFEVVPPGLDPETNVESKDVVIAEKDGVSARLYIPKTTYPPTQKLPILVYFHGGAFIIGTPFSPNYHNLLNNVVSKANVIGVSVHYRRAPEHPVPIAHEDSWSALKWVASHIGGNGVEEWLNKYGDFEKVFVAGDSAGANIASYLGIRVGLEQLPGLKLEGVALVHPYFWGTEPLECEAERAEGTAKVHQLWRFTCPTTTGSDDPIINPGQDPNLGKLACGRVLVCVAEKDLLKDRGWHYKELLQKSDWPGVVDVVETKDEDHVFHMSDPNCDNAKALLNQIVSFIK</sequence>
<protein>
    <submittedName>
        <fullName evidence="4">Putative carboxylesterase 2</fullName>
    </submittedName>
</protein>
<comment type="similarity">
    <text evidence="1">Belongs to the 'GDXG' lipolytic enzyme family.</text>
</comment>
<dbReference type="InterPro" id="IPR050466">
    <property type="entry name" value="Carboxylest/Gibb_receptor"/>
</dbReference>
<gene>
    <name evidence="4" type="ORF">D0Y65_018541</name>
</gene>
<feature type="domain" description="Alpha/beta hydrolase fold-3" evidence="3">
    <location>
        <begin position="79"/>
        <end position="298"/>
    </location>
</feature>
<keyword evidence="5" id="KW-1185">Reference proteome</keyword>
<evidence type="ECO:0000313" key="4">
    <source>
        <dbReference type="EMBL" id="RZC03943.1"/>
    </source>
</evidence>
<evidence type="ECO:0000256" key="2">
    <source>
        <dbReference type="PROSITE-ProRule" id="PRU10038"/>
    </source>
</evidence>
<comment type="caution">
    <text evidence="4">The sequence shown here is derived from an EMBL/GenBank/DDBJ whole genome shotgun (WGS) entry which is preliminary data.</text>
</comment>
<dbReference type="Gramene" id="XM_028385415.1">
    <property type="protein sequence ID" value="XP_028241216.1"/>
    <property type="gene ID" value="LOC114419673"/>
</dbReference>
<dbReference type="Proteomes" id="UP000289340">
    <property type="component" value="Chromosome 7"/>
</dbReference>
<dbReference type="SMR" id="A0A445JZI7"/>
<name>A0A445JZI7_GLYSO</name>
<accession>A0A445JZI7</accession>
<dbReference type="Pfam" id="PF07859">
    <property type="entry name" value="Abhydrolase_3"/>
    <property type="match status" value="1"/>
</dbReference>
<evidence type="ECO:0000313" key="5">
    <source>
        <dbReference type="Proteomes" id="UP000289340"/>
    </source>
</evidence>